<dbReference type="RefSeq" id="XP_049266429.1">
    <property type="nucleotide sequence ID" value="XM_049406364.1"/>
</dbReference>
<gene>
    <name evidence="1" type="ORF">J8A68_000257</name>
</gene>
<evidence type="ECO:0000313" key="1">
    <source>
        <dbReference type="EMBL" id="KAG7666197.1"/>
    </source>
</evidence>
<protein>
    <submittedName>
        <fullName evidence="1">Uncharacterized protein</fullName>
    </submittedName>
</protein>
<comment type="caution">
    <text evidence="1">The sequence shown here is derived from an EMBL/GenBank/DDBJ whole genome shotgun (WGS) entry which is preliminary data.</text>
</comment>
<dbReference type="Proteomes" id="UP000694255">
    <property type="component" value="Unassembled WGS sequence"/>
</dbReference>
<accession>A0A8J5UUZ4</accession>
<dbReference type="GeneID" id="73467058"/>
<dbReference type="AlphaFoldDB" id="A0A8J5UUZ4"/>
<dbReference type="EMBL" id="JAGSYN010000032">
    <property type="protein sequence ID" value="KAG7666197.1"/>
    <property type="molecule type" value="Genomic_DNA"/>
</dbReference>
<evidence type="ECO:0000313" key="2">
    <source>
        <dbReference type="Proteomes" id="UP000694255"/>
    </source>
</evidence>
<keyword evidence="2" id="KW-1185">Reference proteome</keyword>
<sequence>MPIEYCISLSDNEDNDISDGFVAINPEGESGYGVSNLGAGYSVGRSLDTARYSNRRRLGPSAPRPTYSSREELTAVANVEPSNDTTFQLRESWKKEIRYALVSAYQNFHFKKVNLACQTETVEAGPKAYIGGLKIIPWTSIISYSSKTLRSII</sequence>
<organism evidence="1 2">
    <name type="scientific">[Candida] subhashii</name>
    <dbReference type="NCBI Taxonomy" id="561895"/>
    <lineage>
        <taxon>Eukaryota</taxon>
        <taxon>Fungi</taxon>
        <taxon>Dikarya</taxon>
        <taxon>Ascomycota</taxon>
        <taxon>Saccharomycotina</taxon>
        <taxon>Pichiomycetes</taxon>
        <taxon>Debaryomycetaceae</taxon>
        <taxon>Spathaspora</taxon>
    </lineage>
</organism>
<proteinExistence type="predicted"/>
<reference evidence="1 2" key="1">
    <citation type="journal article" date="2021" name="DNA Res.">
        <title>Genome analysis of Candida subhashii reveals its hybrid nature and dual mitochondrial genome conformations.</title>
        <authorList>
            <person name="Mixao V."/>
            <person name="Hegedusova E."/>
            <person name="Saus E."/>
            <person name="Pryszcz L.P."/>
            <person name="Cillingova A."/>
            <person name="Nosek J."/>
            <person name="Gabaldon T."/>
        </authorList>
    </citation>
    <scope>NUCLEOTIDE SEQUENCE [LARGE SCALE GENOMIC DNA]</scope>
    <source>
        <strain evidence="1 2">CBS 10753</strain>
    </source>
</reference>
<name>A0A8J5UUZ4_9ASCO</name>